<gene>
    <name evidence="2" type="ORF">Nepgr_029515</name>
</gene>
<keyword evidence="3" id="KW-1185">Reference proteome</keyword>
<accession>A0AAD3Y328</accession>
<evidence type="ECO:0000313" key="2">
    <source>
        <dbReference type="EMBL" id="GMH27672.1"/>
    </source>
</evidence>
<feature type="chain" id="PRO_5041946922" evidence="1">
    <location>
        <begin position="25"/>
        <end position="153"/>
    </location>
</feature>
<keyword evidence="1" id="KW-0732">Signal</keyword>
<feature type="signal peptide" evidence="1">
    <location>
        <begin position="1"/>
        <end position="24"/>
    </location>
</feature>
<comment type="caution">
    <text evidence="2">The sequence shown here is derived from an EMBL/GenBank/DDBJ whole genome shotgun (WGS) entry which is preliminary data.</text>
</comment>
<protein>
    <submittedName>
        <fullName evidence="2">Uncharacterized protein</fullName>
    </submittedName>
</protein>
<proteinExistence type="predicted"/>
<organism evidence="2 3">
    <name type="scientific">Nepenthes gracilis</name>
    <name type="common">Slender pitcher plant</name>
    <dbReference type="NCBI Taxonomy" id="150966"/>
    <lineage>
        <taxon>Eukaryota</taxon>
        <taxon>Viridiplantae</taxon>
        <taxon>Streptophyta</taxon>
        <taxon>Embryophyta</taxon>
        <taxon>Tracheophyta</taxon>
        <taxon>Spermatophyta</taxon>
        <taxon>Magnoliopsida</taxon>
        <taxon>eudicotyledons</taxon>
        <taxon>Gunneridae</taxon>
        <taxon>Pentapetalae</taxon>
        <taxon>Caryophyllales</taxon>
        <taxon>Nepenthaceae</taxon>
        <taxon>Nepenthes</taxon>
    </lineage>
</organism>
<evidence type="ECO:0000313" key="3">
    <source>
        <dbReference type="Proteomes" id="UP001279734"/>
    </source>
</evidence>
<dbReference type="AlphaFoldDB" id="A0AAD3Y328"/>
<name>A0AAD3Y328_NEPGR</name>
<sequence>MEDRLTNLFTSLSLLGVTIPSLSGVTVSSPASGHRFLHRFDDHIFTASLILRPHPSPAQIRIQHPSPATNPCSPAQICAQHPSSPKILVHQLRSVHCIHHWPHIRAHRLQKSTGSIISPVHHRFPVPRTLVAAAKLLVTATHRQFQTQQRRRL</sequence>
<reference evidence="2" key="1">
    <citation type="submission" date="2023-05" db="EMBL/GenBank/DDBJ databases">
        <title>Nepenthes gracilis genome sequencing.</title>
        <authorList>
            <person name="Fukushima K."/>
        </authorList>
    </citation>
    <scope>NUCLEOTIDE SEQUENCE</scope>
    <source>
        <strain evidence="2">SING2019-196</strain>
    </source>
</reference>
<evidence type="ECO:0000256" key="1">
    <source>
        <dbReference type="SAM" id="SignalP"/>
    </source>
</evidence>
<dbReference type="EMBL" id="BSYO01000033">
    <property type="protein sequence ID" value="GMH27672.1"/>
    <property type="molecule type" value="Genomic_DNA"/>
</dbReference>
<dbReference type="Proteomes" id="UP001279734">
    <property type="component" value="Unassembled WGS sequence"/>
</dbReference>